<proteinExistence type="predicted"/>
<protein>
    <submittedName>
        <fullName evidence="3">Uncharacterized protein</fullName>
    </submittedName>
</protein>
<dbReference type="Proteomes" id="UP001162131">
    <property type="component" value="Unassembled WGS sequence"/>
</dbReference>
<keyword evidence="4" id="KW-1185">Reference proteome</keyword>
<feature type="region of interest" description="Disordered" evidence="2">
    <location>
        <begin position="374"/>
        <end position="409"/>
    </location>
</feature>
<evidence type="ECO:0000313" key="4">
    <source>
        <dbReference type="Proteomes" id="UP001162131"/>
    </source>
</evidence>
<sequence length="420" mass="48699">MAKKSDLKSTIEWIDSYSNKCAQILSRSSYSSRYHSHRNSTASTIEQQISTYRELCSSCPHTAQPSPKSYSARKLSPNSFLQSCCEISIDYIEENEPEINSHKSEIKRLKHKKKSIDEKFDNEISEILRENTTLEGKLQELINKLQFEQFIPIFEEEMNTFELKNQKISSQNIEIINNFDSEDRKIANKKLKAIIKNLAEESKSASELIKNMKSIQRKSDMSVRCLSALANKNAEMENEIENHENKIKNFERQIKELNKKMVEVEDINRNLEEKFKITNENKEKIKKKVWSLREQELVRQDTPRIDASHNGKPTKQGIRILKELQSELKSQKEFKLLELTNLLLPELSKLYSSLHKVNEKQSKLEKTALKLKIPLSKASNKSGSPPSAKPLKSRYPLSNPESPNAKPQKRYTIFSFCKET</sequence>
<evidence type="ECO:0000256" key="2">
    <source>
        <dbReference type="SAM" id="MobiDB-lite"/>
    </source>
</evidence>
<accession>A0AAU9JBH2</accession>
<name>A0AAU9JBH2_9CILI</name>
<keyword evidence="1" id="KW-0175">Coiled coil</keyword>
<feature type="coiled-coil region" evidence="1">
    <location>
        <begin position="99"/>
        <end position="144"/>
    </location>
</feature>
<comment type="caution">
    <text evidence="3">The sequence shown here is derived from an EMBL/GenBank/DDBJ whole genome shotgun (WGS) entry which is preliminary data.</text>
</comment>
<feature type="coiled-coil region" evidence="1">
    <location>
        <begin position="188"/>
        <end position="288"/>
    </location>
</feature>
<dbReference type="EMBL" id="CAJZBQ010000020">
    <property type="protein sequence ID" value="CAG9318071.1"/>
    <property type="molecule type" value="Genomic_DNA"/>
</dbReference>
<organism evidence="3 4">
    <name type="scientific">Blepharisma stoltei</name>
    <dbReference type="NCBI Taxonomy" id="1481888"/>
    <lineage>
        <taxon>Eukaryota</taxon>
        <taxon>Sar</taxon>
        <taxon>Alveolata</taxon>
        <taxon>Ciliophora</taxon>
        <taxon>Postciliodesmatophora</taxon>
        <taxon>Heterotrichea</taxon>
        <taxon>Heterotrichida</taxon>
        <taxon>Blepharismidae</taxon>
        <taxon>Blepharisma</taxon>
    </lineage>
</organism>
<dbReference type="AlphaFoldDB" id="A0AAU9JBH2"/>
<reference evidence="3" key="1">
    <citation type="submission" date="2021-09" db="EMBL/GenBank/DDBJ databases">
        <authorList>
            <consortium name="AG Swart"/>
            <person name="Singh M."/>
            <person name="Singh A."/>
            <person name="Seah K."/>
            <person name="Emmerich C."/>
        </authorList>
    </citation>
    <scope>NUCLEOTIDE SEQUENCE</scope>
    <source>
        <strain evidence="3">ATCC30299</strain>
    </source>
</reference>
<evidence type="ECO:0000313" key="3">
    <source>
        <dbReference type="EMBL" id="CAG9318071.1"/>
    </source>
</evidence>
<evidence type="ECO:0000256" key="1">
    <source>
        <dbReference type="SAM" id="Coils"/>
    </source>
</evidence>
<gene>
    <name evidence="3" type="ORF">BSTOLATCC_MIC20555</name>
</gene>